<dbReference type="KEGG" id="lfa:LFA_2615"/>
<dbReference type="SUPFAM" id="SSF55874">
    <property type="entry name" value="ATPase domain of HSP90 chaperone/DNA topoisomerase II/histidine kinase"/>
    <property type="match status" value="1"/>
</dbReference>
<dbReference type="PROSITE" id="PS50109">
    <property type="entry name" value="HIS_KIN"/>
    <property type="match status" value="1"/>
</dbReference>
<dbReference type="InterPro" id="IPR005330">
    <property type="entry name" value="MHYT_dom"/>
</dbReference>
<dbReference type="Gene3D" id="3.30.565.10">
    <property type="entry name" value="Histidine kinase-like ATPase, C-terminal domain"/>
    <property type="match status" value="1"/>
</dbReference>
<feature type="transmembrane region" description="Helical" evidence="1">
    <location>
        <begin position="121"/>
        <end position="142"/>
    </location>
</feature>
<name>A0A098G943_9GAMM</name>
<accession>A0A098G943</accession>
<feature type="transmembrane region" description="Helical" evidence="1">
    <location>
        <begin position="235"/>
        <end position="257"/>
    </location>
</feature>
<dbReference type="OrthoDB" id="149796at2"/>
<proteinExistence type="predicted"/>
<feature type="domain" description="Histidine kinase" evidence="2">
    <location>
        <begin position="368"/>
        <end position="540"/>
    </location>
</feature>
<dbReference type="InterPro" id="IPR036890">
    <property type="entry name" value="HATPase_C_sf"/>
</dbReference>
<dbReference type="STRING" id="1212491.LFA_2615"/>
<dbReference type="Pfam" id="PF02518">
    <property type="entry name" value="HATPase_c"/>
    <property type="match status" value="1"/>
</dbReference>
<dbReference type="Proteomes" id="UP000032430">
    <property type="component" value="Chromosome I"/>
</dbReference>
<dbReference type="GO" id="GO:0004673">
    <property type="term" value="F:protein histidine kinase activity"/>
    <property type="evidence" value="ECO:0007669"/>
    <property type="project" value="UniProtKB-EC"/>
</dbReference>
<evidence type="ECO:0000259" key="2">
    <source>
        <dbReference type="PROSITE" id="PS50109"/>
    </source>
</evidence>
<dbReference type="HOGENOM" id="CLU_000445_114_62_6"/>
<organism evidence="4 5">
    <name type="scientific">Legionella fallonii LLAP-10</name>
    <dbReference type="NCBI Taxonomy" id="1212491"/>
    <lineage>
        <taxon>Bacteria</taxon>
        <taxon>Pseudomonadati</taxon>
        <taxon>Pseudomonadota</taxon>
        <taxon>Gammaproteobacteria</taxon>
        <taxon>Legionellales</taxon>
        <taxon>Legionellaceae</taxon>
        <taxon>Legionella</taxon>
    </lineage>
</organism>
<keyword evidence="4" id="KW-0808">Transferase</keyword>
<feature type="transmembrane region" description="Helical" evidence="1">
    <location>
        <begin position="94"/>
        <end position="114"/>
    </location>
</feature>
<evidence type="ECO:0000313" key="4">
    <source>
        <dbReference type="EMBL" id="CEG57985.1"/>
    </source>
</evidence>
<feature type="domain" description="MHYT" evidence="3">
    <location>
        <begin position="20"/>
        <end position="217"/>
    </location>
</feature>
<keyword evidence="4" id="KW-0418">Kinase</keyword>
<protein>
    <submittedName>
        <fullName evidence="4">Sensory box histidine kinase/response regulator</fullName>
        <ecNumber evidence="4">2.7.13.3</ecNumber>
    </submittedName>
</protein>
<dbReference type="Pfam" id="PF03707">
    <property type="entry name" value="MHYT"/>
    <property type="match status" value="2"/>
</dbReference>
<dbReference type="PANTHER" id="PTHR35152:SF1">
    <property type="entry name" value="DOMAIN SIGNALLING PROTEIN, PUTATIVE (AFU_ORTHOLOGUE AFUA_5G11310)-RELATED"/>
    <property type="match status" value="1"/>
</dbReference>
<dbReference type="EC" id="2.7.13.3" evidence="4"/>
<dbReference type="EMBL" id="LN614827">
    <property type="protein sequence ID" value="CEG57985.1"/>
    <property type="molecule type" value="Genomic_DNA"/>
</dbReference>
<keyword evidence="5" id="KW-1185">Reference proteome</keyword>
<keyword evidence="1" id="KW-1133">Transmembrane helix</keyword>
<dbReference type="InterPro" id="IPR005467">
    <property type="entry name" value="His_kinase_dom"/>
</dbReference>
<dbReference type="SMART" id="SM00387">
    <property type="entry name" value="HATPase_c"/>
    <property type="match status" value="1"/>
</dbReference>
<evidence type="ECO:0000259" key="3">
    <source>
        <dbReference type="PROSITE" id="PS50924"/>
    </source>
</evidence>
<feature type="transmembrane region" description="Helical" evidence="1">
    <location>
        <begin position="154"/>
        <end position="177"/>
    </location>
</feature>
<feature type="transmembrane region" description="Helical" evidence="1">
    <location>
        <begin position="189"/>
        <end position="215"/>
    </location>
</feature>
<keyword evidence="1" id="KW-0812">Transmembrane</keyword>
<dbReference type="PANTHER" id="PTHR35152">
    <property type="entry name" value="DOMAIN SIGNALLING PROTEIN, PUTATIVE (AFU_ORTHOLOGUE AFUA_5G11310)-RELATED"/>
    <property type="match status" value="1"/>
</dbReference>
<feature type="transmembrane region" description="Helical" evidence="1">
    <location>
        <begin position="56"/>
        <end position="82"/>
    </location>
</feature>
<sequence length="542" mass="60124">MLADFFQLGSLPLDRLSGTHDVRLIILSFIVACFASYVAININGHLRGHHNTFFKTISWIIGGAFAMGIGIWSTHFIAMLAFSIPDMDMHYDLMWTEASMVIAILASGFAFFILKKRVIHIPQLAFGGIVLGLAIASMHYAGMEAMKADMTLRYIPSLFLLSIVIAIVASEAALWLAIKSNQVEMEKQFHLKIISALIMGGAICGMHYTGMAATVFTPFHLSHLTSHLNTINPDILSVIIAGVTFIILGIAFAVSAYQLSLNQQLLELARRSGMAEIARTILHNIGNILNSINVSVDLLSQKVTKSKLSDLVSVRDLLRAHQHDLNSFLVDDPKGSLLPQYIANLAHCWEKERDILLNECKTLVLNIQHVKEIIETQESLSRLPSLEQITTIESVVNEALKIVDFKIQQDGITLHKSYARLKPLLIDKVKLLQILVNLLTNAKESLMDSKKLPKLLDVKIKLAQHTKEKFVIEILDNGLGISPENLDLIFLHGFTTKKTKYGFGLHASILAAREMGGEIKVFSKGLGTGALFRLELPYKLPF</sequence>
<dbReference type="RefSeq" id="WP_052673956.1">
    <property type="nucleotide sequence ID" value="NZ_LN614827.1"/>
</dbReference>
<evidence type="ECO:0000313" key="5">
    <source>
        <dbReference type="Proteomes" id="UP000032430"/>
    </source>
</evidence>
<evidence type="ECO:0000256" key="1">
    <source>
        <dbReference type="PROSITE-ProRule" id="PRU00244"/>
    </source>
</evidence>
<gene>
    <name evidence="4" type="ORF">LFA_2615</name>
</gene>
<dbReference type="PROSITE" id="PS50924">
    <property type="entry name" value="MHYT"/>
    <property type="match status" value="1"/>
</dbReference>
<reference evidence="5" key="1">
    <citation type="submission" date="2014-09" db="EMBL/GenBank/DDBJ databases">
        <authorList>
            <person name="Gomez-Valero L."/>
        </authorList>
    </citation>
    <scope>NUCLEOTIDE SEQUENCE [LARGE SCALE GENOMIC DNA]</scope>
    <source>
        <strain evidence="5">ATCC700992</strain>
    </source>
</reference>
<dbReference type="GO" id="GO:0016020">
    <property type="term" value="C:membrane"/>
    <property type="evidence" value="ECO:0007669"/>
    <property type="project" value="UniProtKB-UniRule"/>
</dbReference>
<keyword evidence="1" id="KW-0472">Membrane</keyword>
<dbReference type="InterPro" id="IPR003594">
    <property type="entry name" value="HATPase_dom"/>
</dbReference>
<feature type="transmembrane region" description="Helical" evidence="1">
    <location>
        <begin position="22"/>
        <end position="44"/>
    </location>
</feature>
<dbReference type="AlphaFoldDB" id="A0A098G943"/>